<gene>
    <name evidence="5" type="ORF">GGR28_002339</name>
</gene>
<dbReference type="InterPro" id="IPR027417">
    <property type="entry name" value="P-loop_NTPase"/>
</dbReference>
<evidence type="ECO:0000313" key="5">
    <source>
        <dbReference type="EMBL" id="MBB4079714.1"/>
    </source>
</evidence>
<feature type="domain" description="AAA+ ATPase" evidence="4">
    <location>
        <begin position="227"/>
        <end position="359"/>
    </location>
</feature>
<sequence>MTAAQTHATSTLLRNLILFQLSDSEDEGERRDLLRESSKLRELYPFPNAPWTDEARVAWLLALLPHAAPDLLDRLLREQLTEAGDFPRLGGAKGEHYRGILPTGETVLFVLAGDRADWRAEARTLFSGDHFLAERRILLLAEVPPAEPRLAGKLLPDPDAVEKVLTGHEAKPHFSTRFPAERLTTGMDWDDLVLSPRTHDQLAEILAWIEHGDTLLGDWGMKKRLKPGYRTLFHGPPGTGKTLTASLLGKRTGRDVYRVDLSMVVSKYIGETEKNLAALFAKAENKNWILFFDEADALFGKRTATKDAHDRHANQEVSYLLQRVEAFDGLVILASNFKSNIDEAFMRRFQSVIPFLLPSRDERQRLWENAWPVDRLTFADGCDPASLADDYEITGATINNVVQKSCLRLLASGGRHVNQEMVLNVLRQELGKEGKLV</sequence>
<dbReference type="EMBL" id="JACIFF010000005">
    <property type="protein sequence ID" value="MBB4079714.1"/>
    <property type="molecule type" value="Genomic_DNA"/>
</dbReference>
<dbReference type="RefSeq" id="WP_183495945.1">
    <property type="nucleotide sequence ID" value="NZ_JACIFF010000005.1"/>
</dbReference>
<evidence type="ECO:0000256" key="2">
    <source>
        <dbReference type="ARBA" id="ARBA00022741"/>
    </source>
</evidence>
<keyword evidence="6" id="KW-1185">Reference proteome</keyword>
<keyword evidence="2" id="KW-0547">Nucleotide-binding</keyword>
<dbReference type="CDD" id="cd19481">
    <property type="entry name" value="RecA-like_protease"/>
    <property type="match status" value="1"/>
</dbReference>
<dbReference type="GO" id="GO:0016887">
    <property type="term" value="F:ATP hydrolysis activity"/>
    <property type="evidence" value="ECO:0007669"/>
    <property type="project" value="InterPro"/>
</dbReference>
<dbReference type="Proteomes" id="UP000576209">
    <property type="component" value="Unassembled WGS sequence"/>
</dbReference>
<dbReference type="Pfam" id="PF00004">
    <property type="entry name" value="AAA"/>
    <property type="match status" value="1"/>
</dbReference>
<dbReference type="SUPFAM" id="SSF52540">
    <property type="entry name" value="P-loop containing nucleoside triphosphate hydrolases"/>
    <property type="match status" value="1"/>
</dbReference>
<dbReference type="AlphaFoldDB" id="A0A840E2B6"/>
<comment type="similarity">
    <text evidence="1">Belongs to the AAA ATPase family.</text>
</comment>
<evidence type="ECO:0000313" key="6">
    <source>
        <dbReference type="Proteomes" id="UP000576209"/>
    </source>
</evidence>
<organism evidence="5 6">
    <name type="scientific">Neolewinella aquimaris</name>
    <dbReference type="NCBI Taxonomy" id="1835722"/>
    <lineage>
        <taxon>Bacteria</taxon>
        <taxon>Pseudomonadati</taxon>
        <taxon>Bacteroidota</taxon>
        <taxon>Saprospiria</taxon>
        <taxon>Saprospirales</taxon>
        <taxon>Lewinellaceae</taxon>
        <taxon>Neolewinella</taxon>
    </lineage>
</organism>
<dbReference type="PANTHER" id="PTHR23073">
    <property type="entry name" value="26S PROTEASOME REGULATORY SUBUNIT"/>
    <property type="match status" value="1"/>
</dbReference>
<dbReference type="InterPro" id="IPR003959">
    <property type="entry name" value="ATPase_AAA_core"/>
</dbReference>
<accession>A0A840E2B6</accession>
<keyword evidence="3" id="KW-0067">ATP-binding</keyword>
<evidence type="ECO:0000259" key="4">
    <source>
        <dbReference type="SMART" id="SM00382"/>
    </source>
</evidence>
<name>A0A840E2B6_9BACT</name>
<dbReference type="InterPro" id="IPR003593">
    <property type="entry name" value="AAA+_ATPase"/>
</dbReference>
<dbReference type="InterPro" id="IPR050221">
    <property type="entry name" value="26S_Proteasome_ATPase"/>
</dbReference>
<comment type="caution">
    <text evidence="5">The sequence shown here is derived from an EMBL/GenBank/DDBJ whole genome shotgun (WGS) entry which is preliminary data.</text>
</comment>
<reference evidence="5 6" key="1">
    <citation type="submission" date="2020-08" db="EMBL/GenBank/DDBJ databases">
        <title>Genomic Encyclopedia of Type Strains, Phase IV (KMG-IV): sequencing the most valuable type-strain genomes for metagenomic binning, comparative biology and taxonomic classification.</title>
        <authorList>
            <person name="Goeker M."/>
        </authorList>
    </citation>
    <scope>NUCLEOTIDE SEQUENCE [LARGE SCALE GENOMIC DNA]</scope>
    <source>
        <strain evidence="5 6">DSM 105137</strain>
    </source>
</reference>
<evidence type="ECO:0000256" key="1">
    <source>
        <dbReference type="ARBA" id="ARBA00006914"/>
    </source>
</evidence>
<evidence type="ECO:0000256" key="3">
    <source>
        <dbReference type="ARBA" id="ARBA00022840"/>
    </source>
</evidence>
<dbReference type="GO" id="GO:0005524">
    <property type="term" value="F:ATP binding"/>
    <property type="evidence" value="ECO:0007669"/>
    <property type="project" value="UniProtKB-KW"/>
</dbReference>
<protein>
    <recommendedName>
        <fullName evidence="4">AAA+ ATPase domain-containing protein</fullName>
    </recommendedName>
</protein>
<dbReference type="Gene3D" id="3.40.50.300">
    <property type="entry name" value="P-loop containing nucleotide triphosphate hydrolases"/>
    <property type="match status" value="1"/>
</dbReference>
<proteinExistence type="inferred from homology"/>
<dbReference type="SMART" id="SM00382">
    <property type="entry name" value="AAA"/>
    <property type="match status" value="1"/>
</dbReference>